<sequence>MDQVGQKVALPGGRPWDPVASPAPCRCDLARHIDQAVDVPRVADERRQAELAMDTSCSFHQDGAVIHSLLDRAEGVFATGAMLIEGFGTGGQPRGHAVKHGLVLQTSDLPVGPDAARSELAGQAGLAAAGFDLYAVP</sequence>
<keyword evidence="2" id="KW-1185">Reference proteome</keyword>
<organism evidence="1 2">
    <name type="scientific">Rubellimicrobium roseum</name>
    <dbReference type="NCBI Taxonomy" id="687525"/>
    <lineage>
        <taxon>Bacteria</taxon>
        <taxon>Pseudomonadati</taxon>
        <taxon>Pseudomonadota</taxon>
        <taxon>Alphaproteobacteria</taxon>
        <taxon>Rhodobacterales</taxon>
        <taxon>Roseobacteraceae</taxon>
        <taxon>Rubellimicrobium</taxon>
    </lineage>
</organism>
<protein>
    <submittedName>
        <fullName evidence="1">Uncharacterized protein</fullName>
    </submittedName>
</protein>
<accession>A0A5C4NEC5</accession>
<dbReference type="AlphaFoldDB" id="A0A5C4NEC5"/>
<dbReference type="EMBL" id="VDFV01000025">
    <property type="protein sequence ID" value="TNC68274.1"/>
    <property type="molecule type" value="Genomic_DNA"/>
</dbReference>
<evidence type="ECO:0000313" key="1">
    <source>
        <dbReference type="EMBL" id="TNC68274.1"/>
    </source>
</evidence>
<reference evidence="1 2" key="1">
    <citation type="submission" date="2019-06" db="EMBL/GenBank/DDBJ databases">
        <authorList>
            <person name="Jiang L."/>
        </authorList>
    </citation>
    <scope>NUCLEOTIDE SEQUENCE [LARGE SCALE GENOMIC DNA]</scope>
    <source>
        <strain evidence="1 2">YIM 48858</strain>
    </source>
</reference>
<proteinExistence type="predicted"/>
<name>A0A5C4NEC5_9RHOB</name>
<evidence type="ECO:0000313" key="2">
    <source>
        <dbReference type="Proteomes" id="UP000305709"/>
    </source>
</evidence>
<comment type="caution">
    <text evidence="1">The sequence shown here is derived from an EMBL/GenBank/DDBJ whole genome shotgun (WGS) entry which is preliminary data.</text>
</comment>
<dbReference type="Proteomes" id="UP000305709">
    <property type="component" value="Unassembled WGS sequence"/>
</dbReference>
<gene>
    <name evidence="1" type="ORF">FHG71_14920</name>
</gene>